<gene>
    <name evidence="2" type="ORF">J2750_000130</name>
</gene>
<dbReference type="EMBL" id="JAVDQI010000001">
    <property type="protein sequence ID" value="MDR6221698.1"/>
    <property type="molecule type" value="Genomic_DNA"/>
</dbReference>
<keyword evidence="1" id="KW-1133">Transmembrane helix</keyword>
<keyword evidence="1" id="KW-0472">Membrane</keyword>
<proteinExistence type="predicted"/>
<name>A0AA90TXM4_9EURY</name>
<evidence type="ECO:0000313" key="3">
    <source>
        <dbReference type="Proteomes" id="UP001185015"/>
    </source>
</evidence>
<feature type="transmembrane region" description="Helical" evidence="1">
    <location>
        <begin position="20"/>
        <end position="43"/>
    </location>
</feature>
<reference evidence="2 3" key="1">
    <citation type="submission" date="2023-07" db="EMBL/GenBank/DDBJ databases">
        <title>Genomic Encyclopedia of Type Strains, Phase IV (KMG-IV): sequencing the most valuable type-strain genomes for metagenomic binning, comparative biology and taxonomic classification.</title>
        <authorList>
            <person name="Goeker M."/>
        </authorList>
    </citation>
    <scope>NUCLEOTIDE SEQUENCE [LARGE SCALE GENOMIC DNA]</scope>
    <source>
        <strain evidence="2 3">DSM 17273</strain>
    </source>
</reference>
<keyword evidence="1" id="KW-0812">Transmembrane</keyword>
<dbReference type="RefSeq" id="WP_309738904.1">
    <property type="nucleotide sequence ID" value="NZ_JAVDQI010000001.1"/>
</dbReference>
<comment type="caution">
    <text evidence="2">The sequence shown here is derived from an EMBL/GenBank/DDBJ whole genome shotgun (WGS) entry which is preliminary data.</text>
</comment>
<feature type="transmembrane region" description="Helical" evidence="1">
    <location>
        <begin position="128"/>
        <end position="151"/>
    </location>
</feature>
<dbReference type="AlphaFoldDB" id="A0AA90TXM4"/>
<keyword evidence="3" id="KW-1185">Reference proteome</keyword>
<accession>A0AA90TXM4</accession>
<sequence length="155" mass="17800">MRFIEKGVIEMNNKFVVKDFIIITLITSIWVNISELFRFFAYAKPELVNFFSALPNVAPMNDLGTLLIWGVWDTLLTALFVYLFWLFAQTFGNNNKSILGSAIMSWCFFFVLYWVANANMNLADWSSLLVILPLALLETVVASYIASKLYLRKST</sequence>
<dbReference type="Proteomes" id="UP001185015">
    <property type="component" value="Unassembled WGS sequence"/>
</dbReference>
<feature type="transmembrane region" description="Helical" evidence="1">
    <location>
        <begin position="63"/>
        <end position="86"/>
    </location>
</feature>
<protein>
    <submittedName>
        <fullName evidence="2">Uncharacterized protein</fullName>
    </submittedName>
</protein>
<feature type="transmembrane region" description="Helical" evidence="1">
    <location>
        <begin position="98"/>
        <end position="116"/>
    </location>
</feature>
<evidence type="ECO:0000313" key="2">
    <source>
        <dbReference type="EMBL" id="MDR6221698.1"/>
    </source>
</evidence>
<organism evidence="2 3">
    <name type="scientific">Methanococcoides alaskense</name>
    <dbReference type="NCBI Taxonomy" id="325778"/>
    <lineage>
        <taxon>Archaea</taxon>
        <taxon>Methanobacteriati</taxon>
        <taxon>Methanobacteriota</taxon>
        <taxon>Stenosarchaea group</taxon>
        <taxon>Methanomicrobia</taxon>
        <taxon>Methanosarcinales</taxon>
        <taxon>Methanosarcinaceae</taxon>
        <taxon>Methanococcoides</taxon>
    </lineage>
</organism>
<evidence type="ECO:0000256" key="1">
    <source>
        <dbReference type="SAM" id="Phobius"/>
    </source>
</evidence>